<feature type="region of interest" description="Disordered" evidence="1">
    <location>
        <begin position="85"/>
        <end position="154"/>
    </location>
</feature>
<dbReference type="NCBIfam" id="NF041681">
    <property type="entry name" value="HGxxPAAW"/>
    <property type="match status" value="1"/>
</dbReference>
<dbReference type="Proteomes" id="UP000642014">
    <property type="component" value="Unassembled WGS sequence"/>
</dbReference>
<name>A0AAV4KFV5_9ACTN</name>
<dbReference type="EMBL" id="BMSJ01000001">
    <property type="protein sequence ID" value="GGR11080.1"/>
    <property type="molecule type" value="Genomic_DNA"/>
</dbReference>
<comment type="caution">
    <text evidence="3">The sequence shown here is derived from an EMBL/GenBank/DDBJ whole genome shotgun (WGS) entry which is preliminary data.</text>
</comment>
<proteinExistence type="predicted"/>
<keyword evidence="2" id="KW-0812">Transmembrane</keyword>
<evidence type="ECO:0000256" key="1">
    <source>
        <dbReference type="SAM" id="MobiDB-lite"/>
    </source>
</evidence>
<accession>A0AAV4KFV5</accession>
<feature type="transmembrane region" description="Helical" evidence="2">
    <location>
        <begin position="39"/>
        <end position="61"/>
    </location>
</feature>
<evidence type="ECO:0000256" key="2">
    <source>
        <dbReference type="SAM" id="Phobius"/>
    </source>
</evidence>
<dbReference type="AlphaFoldDB" id="A0AAV4KFV5"/>
<feature type="compositionally biased region" description="Polar residues" evidence="1">
    <location>
        <begin position="126"/>
        <end position="135"/>
    </location>
</feature>
<keyword evidence="2" id="KW-0472">Membrane</keyword>
<keyword evidence="2" id="KW-1133">Transmembrane helix</keyword>
<reference evidence="3 4" key="1">
    <citation type="journal article" date="2014" name="Int. J. Syst. Evol. Microbiol.">
        <title>Complete genome sequence of Corynebacterium casei LMG S-19264T (=DSM 44701T), isolated from a smear-ripened cheese.</title>
        <authorList>
            <consortium name="US DOE Joint Genome Institute (JGI-PGF)"/>
            <person name="Walter F."/>
            <person name="Albersmeier A."/>
            <person name="Kalinowski J."/>
            <person name="Ruckert C."/>
        </authorList>
    </citation>
    <scope>NUCLEOTIDE SEQUENCE [LARGE SCALE GENOMIC DNA]</scope>
    <source>
        <strain evidence="3 4">JCM 4205</strain>
    </source>
</reference>
<evidence type="ECO:0000313" key="4">
    <source>
        <dbReference type="Proteomes" id="UP000642014"/>
    </source>
</evidence>
<organism evidence="3 4">
    <name type="scientific">Streptomyces cinereoruber</name>
    <dbReference type="NCBI Taxonomy" id="67260"/>
    <lineage>
        <taxon>Bacteria</taxon>
        <taxon>Bacillati</taxon>
        <taxon>Actinomycetota</taxon>
        <taxon>Actinomycetes</taxon>
        <taxon>Kitasatosporales</taxon>
        <taxon>Streptomycetaceae</taxon>
        <taxon>Streptomyces</taxon>
    </lineage>
</organism>
<protein>
    <submittedName>
        <fullName evidence="3">Uncharacterized protein</fullName>
    </submittedName>
</protein>
<sequence length="154" mass="16090">MSAHGDVDLGHTPAGWTGTAFAAAGATAAGAGICLDRAWLLWLGATLVVLAAAATWVLHLAGWGKPSGPRPADQWDWRVRDTTAREGHPDCLGCRLAGRRPRTEPGEAGGRPTTEHAYRAPEPSGRFSSYSTSSAEPLPGTATRSPVGANPNRR</sequence>
<evidence type="ECO:0000313" key="3">
    <source>
        <dbReference type="EMBL" id="GGR11080.1"/>
    </source>
</evidence>
<gene>
    <name evidence="3" type="ORF">GCM10010497_11720</name>
</gene>